<evidence type="ECO:0000313" key="3">
    <source>
        <dbReference type="EMBL" id="KAF0881627.1"/>
    </source>
</evidence>
<keyword evidence="3" id="KW-0347">Helicase</keyword>
<keyword evidence="2" id="KW-0963">Cytoplasm</keyword>
<dbReference type="PANTHER" id="PTHR45418:SF1">
    <property type="entry name" value="CANCER_TESTIS ANTIGEN 55"/>
    <property type="match status" value="1"/>
</dbReference>
<dbReference type="PANTHER" id="PTHR45418">
    <property type="entry name" value="CANCER/TESTIS ANTIGEN 55"/>
    <property type="match status" value="1"/>
</dbReference>
<organism evidence="3 4">
    <name type="scientific">Crocuta crocuta</name>
    <name type="common">Spotted hyena</name>
    <dbReference type="NCBI Taxonomy" id="9678"/>
    <lineage>
        <taxon>Eukaryota</taxon>
        <taxon>Metazoa</taxon>
        <taxon>Chordata</taxon>
        <taxon>Craniata</taxon>
        <taxon>Vertebrata</taxon>
        <taxon>Euteleostomi</taxon>
        <taxon>Mammalia</taxon>
        <taxon>Eutheria</taxon>
        <taxon>Laurasiatheria</taxon>
        <taxon>Carnivora</taxon>
        <taxon>Feliformia</taxon>
        <taxon>Hyaenidae</taxon>
        <taxon>Crocuta</taxon>
    </lineage>
</organism>
<comment type="caution">
    <text evidence="3">The sequence shown here is derived from an EMBL/GenBank/DDBJ whole genome shotgun (WGS) entry which is preliminary data.</text>
</comment>
<sequence>GATRLKTVQGAVTKVCRDHGLIDDLIYFDSDAVDGNVFLKVGHKVTATVEEDKTYGLKAIKVIPFCDSCHGNGVSDSYARVTFACINPEVEGAYYIDHTTYFLLDVVCKGFEPYQGDRVEVELCTQSDTLGRRAVSVKPLRHKHVHEVYITSLHGRKGVIDDSIFFTLESLKLPDGYIPQIYDIVNAVVVESIQSCYMWRAISMTLVKRW</sequence>
<reference evidence="3 4" key="1">
    <citation type="submission" date="2019-11" db="EMBL/GenBank/DDBJ databases">
        <authorList>
            <person name="Yang C."/>
            <person name="Li F."/>
        </authorList>
    </citation>
    <scope>NUCLEOTIDE SEQUENCE [LARGE SCALE GENOMIC DNA]</scope>
    <source>
        <strain evidence="3">KB4526</strain>
        <tissue evidence="3">Muscle</tissue>
    </source>
</reference>
<accession>A0A6G1B1J7</accession>
<dbReference type="GO" id="GO:0004386">
    <property type="term" value="F:helicase activity"/>
    <property type="evidence" value="ECO:0007669"/>
    <property type="project" value="UniProtKB-KW"/>
</dbReference>
<dbReference type="Proteomes" id="UP000475037">
    <property type="component" value="Unassembled WGS sequence"/>
</dbReference>
<dbReference type="GO" id="GO:0005737">
    <property type="term" value="C:cytoplasm"/>
    <property type="evidence" value="ECO:0007669"/>
    <property type="project" value="UniProtKB-SubCell"/>
</dbReference>
<evidence type="ECO:0000256" key="1">
    <source>
        <dbReference type="ARBA" id="ARBA00004496"/>
    </source>
</evidence>
<comment type="subcellular location">
    <subcellularLocation>
        <location evidence="1">Cytoplasm</location>
    </subcellularLocation>
</comment>
<keyword evidence="3" id="KW-0067">ATP-binding</keyword>
<evidence type="ECO:0000256" key="2">
    <source>
        <dbReference type="ARBA" id="ARBA00022490"/>
    </source>
</evidence>
<protein>
    <submittedName>
        <fullName evidence="3">M10L1 helicase</fullName>
    </submittedName>
</protein>
<gene>
    <name evidence="3" type="primary">Mov10l1</name>
    <name evidence="3" type="ORF">FOF47_R18464</name>
</gene>
<keyword evidence="3" id="KW-0378">Hydrolase</keyword>
<evidence type="ECO:0000313" key="4">
    <source>
        <dbReference type="Proteomes" id="UP000475037"/>
    </source>
</evidence>
<feature type="non-terminal residue" evidence="3">
    <location>
        <position position="210"/>
    </location>
</feature>
<keyword evidence="4" id="KW-1185">Reference proteome</keyword>
<keyword evidence="3" id="KW-0547">Nucleotide-binding</keyword>
<dbReference type="AlphaFoldDB" id="A0A6G1B1J7"/>
<feature type="non-terminal residue" evidence="3">
    <location>
        <position position="1"/>
    </location>
</feature>
<proteinExistence type="predicted"/>
<dbReference type="EMBL" id="VOAJ01002690">
    <property type="protein sequence ID" value="KAF0881627.1"/>
    <property type="molecule type" value="Genomic_DNA"/>
</dbReference>
<name>A0A6G1B1J7_CROCR</name>